<gene>
    <name evidence="1" type="ORF">KL86DYS1_10031</name>
</gene>
<reference evidence="1" key="1">
    <citation type="submission" date="2016-04" db="EMBL/GenBank/DDBJ databases">
        <authorList>
            <person name="Evans L.H."/>
            <person name="Alamgir A."/>
            <person name="Owens N."/>
            <person name="Weber N.D."/>
            <person name="Virtaneva K."/>
            <person name="Barbian K."/>
            <person name="Babar A."/>
            <person name="Rosenke K."/>
        </authorList>
    </citation>
    <scope>NUCLEOTIDE SEQUENCE</scope>
    <source>
        <strain evidence="1">86-1</strain>
    </source>
</reference>
<name>A0A212IT41_9BACT</name>
<dbReference type="AlphaFoldDB" id="A0A212IT41"/>
<protein>
    <submittedName>
        <fullName evidence="1">Uncharacterized protein</fullName>
    </submittedName>
</protein>
<organism evidence="1">
    <name type="scientific">uncultured Dysgonomonas sp</name>
    <dbReference type="NCBI Taxonomy" id="206096"/>
    <lineage>
        <taxon>Bacteria</taxon>
        <taxon>Pseudomonadati</taxon>
        <taxon>Bacteroidota</taxon>
        <taxon>Bacteroidia</taxon>
        <taxon>Bacteroidales</taxon>
        <taxon>Dysgonomonadaceae</taxon>
        <taxon>Dysgonomonas</taxon>
        <taxon>environmental samples</taxon>
    </lineage>
</organism>
<accession>A0A212IT41</accession>
<proteinExistence type="predicted"/>
<dbReference type="EMBL" id="FLUM01000001">
    <property type="protein sequence ID" value="SBV90384.1"/>
    <property type="molecule type" value="Genomic_DNA"/>
</dbReference>
<sequence length="42" mass="4965">MINIQYIKSDCPILAAECLLTQLSMVIFLKSKFKNRDYAERR</sequence>
<evidence type="ECO:0000313" key="1">
    <source>
        <dbReference type="EMBL" id="SBV90384.1"/>
    </source>
</evidence>